<evidence type="ECO:0000256" key="1">
    <source>
        <dbReference type="SAM" id="Phobius"/>
    </source>
</evidence>
<keyword evidence="3" id="KW-1185">Reference proteome</keyword>
<dbReference type="EMBL" id="SJDL01000005">
    <property type="protein sequence ID" value="TBW58103.1"/>
    <property type="molecule type" value="Genomic_DNA"/>
</dbReference>
<keyword evidence="1" id="KW-0812">Transmembrane</keyword>
<reference evidence="2 3" key="1">
    <citation type="submission" date="2019-02" db="EMBL/GenBank/DDBJ databases">
        <title>Marinobacter halodurans sp. nov., a marine bacterium isolated from sea tidal flat.</title>
        <authorList>
            <person name="Yoo Y."/>
            <person name="Lee D.W."/>
            <person name="Kim B.S."/>
            <person name="Kim J.-J."/>
        </authorList>
    </citation>
    <scope>NUCLEOTIDE SEQUENCE [LARGE SCALE GENOMIC DNA]</scope>
    <source>
        <strain evidence="2 3">YJ-S3-2</strain>
    </source>
</reference>
<protein>
    <submittedName>
        <fullName evidence="2">Uncharacterized protein</fullName>
    </submittedName>
</protein>
<proteinExistence type="predicted"/>
<feature type="transmembrane region" description="Helical" evidence="1">
    <location>
        <begin position="59"/>
        <end position="84"/>
    </location>
</feature>
<sequence length="86" mass="9094">MKNWLAYFAGMFPVIAVLSVFSGNPYLSILLIGLACIVAIPVSYIAIRNLAKGVDLRWSVISLLCSSTAAMFGLLGALVLLGAMTT</sequence>
<keyword evidence="1" id="KW-0472">Membrane</keyword>
<evidence type="ECO:0000313" key="2">
    <source>
        <dbReference type="EMBL" id="TBW58103.1"/>
    </source>
</evidence>
<name>A0ABY1ZNW3_9GAMM</name>
<accession>A0ABY1ZNW3</accession>
<keyword evidence="1" id="KW-1133">Transmembrane helix</keyword>
<dbReference type="RefSeq" id="WP_131479447.1">
    <property type="nucleotide sequence ID" value="NZ_SJDL01000005.1"/>
</dbReference>
<comment type="caution">
    <text evidence="2">The sequence shown here is derived from an EMBL/GenBank/DDBJ whole genome shotgun (WGS) entry which is preliminary data.</text>
</comment>
<dbReference type="Proteomes" id="UP000313645">
    <property type="component" value="Unassembled WGS sequence"/>
</dbReference>
<evidence type="ECO:0000313" key="3">
    <source>
        <dbReference type="Proteomes" id="UP000313645"/>
    </source>
</evidence>
<gene>
    <name evidence="2" type="ORF">EZI54_04400</name>
</gene>
<organism evidence="2 3">
    <name type="scientific">Marinobacter halodurans</name>
    <dbReference type="NCBI Taxonomy" id="2528979"/>
    <lineage>
        <taxon>Bacteria</taxon>
        <taxon>Pseudomonadati</taxon>
        <taxon>Pseudomonadota</taxon>
        <taxon>Gammaproteobacteria</taxon>
        <taxon>Pseudomonadales</taxon>
        <taxon>Marinobacteraceae</taxon>
        <taxon>Marinobacter</taxon>
    </lineage>
</organism>
<feature type="transmembrane region" description="Helical" evidence="1">
    <location>
        <begin position="26"/>
        <end position="47"/>
    </location>
</feature>